<reference evidence="2 3" key="1">
    <citation type="submission" date="2013-11" db="EMBL/GenBank/DDBJ databases">
        <title>The Damaraland mole rat (Fukomys damarensis) genome and evolution of African mole rats.</title>
        <authorList>
            <person name="Gladyshev V.N."/>
            <person name="Fang X."/>
        </authorList>
    </citation>
    <scope>NUCLEOTIDE SEQUENCE [LARGE SCALE GENOMIC DNA]</scope>
    <source>
        <tissue evidence="2">Liver</tissue>
    </source>
</reference>
<feature type="compositionally biased region" description="Basic and acidic residues" evidence="1">
    <location>
        <begin position="116"/>
        <end position="127"/>
    </location>
</feature>
<sequence length="193" mass="21074">MTDSGEVCATNKPKFGSLYGFCDGDNGENIFLLPELARSSVMSVGVPKWEFSGIQKVGQTDEFTALHLKNGNDEASGITFGSECDSASVGAKRYLATVDACIRWKVTEIDSSEKWHLEHEDNKKQEEAPEASDTGSAEELASACPAKQHPEKHMALNPFAIMFVEQTQEGTTVRVERAEAEATTGSDWCFETI</sequence>
<gene>
    <name evidence="2" type="ORF">H920_17389</name>
</gene>
<name>A0A091CSE9_FUKDA</name>
<dbReference type="Proteomes" id="UP000028990">
    <property type="component" value="Unassembled WGS sequence"/>
</dbReference>
<evidence type="ECO:0000313" key="3">
    <source>
        <dbReference type="Proteomes" id="UP000028990"/>
    </source>
</evidence>
<evidence type="ECO:0000256" key="1">
    <source>
        <dbReference type="SAM" id="MobiDB-lite"/>
    </source>
</evidence>
<accession>A0A091CSE9</accession>
<evidence type="ECO:0000313" key="2">
    <source>
        <dbReference type="EMBL" id="KFO21207.1"/>
    </source>
</evidence>
<protein>
    <submittedName>
        <fullName evidence="2">Uncharacterized protein</fullName>
    </submittedName>
</protein>
<proteinExistence type="predicted"/>
<organism evidence="2 3">
    <name type="scientific">Fukomys damarensis</name>
    <name type="common">Damaraland mole rat</name>
    <name type="synonym">Cryptomys damarensis</name>
    <dbReference type="NCBI Taxonomy" id="885580"/>
    <lineage>
        <taxon>Eukaryota</taxon>
        <taxon>Metazoa</taxon>
        <taxon>Chordata</taxon>
        <taxon>Craniata</taxon>
        <taxon>Vertebrata</taxon>
        <taxon>Euteleostomi</taxon>
        <taxon>Mammalia</taxon>
        <taxon>Eutheria</taxon>
        <taxon>Euarchontoglires</taxon>
        <taxon>Glires</taxon>
        <taxon>Rodentia</taxon>
        <taxon>Hystricomorpha</taxon>
        <taxon>Bathyergidae</taxon>
        <taxon>Fukomys</taxon>
    </lineage>
</organism>
<feature type="region of interest" description="Disordered" evidence="1">
    <location>
        <begin position="116"/>
        <end position="147"/>
    </location>
</feature>
<dbReference type="EMBL" id="KN124425">
    <property type="protein sequence ID" value="KFO21207.1"/>
    <property type="molecule type" value="Genomic_DNA"/>
</dbReference>
<keyword evidence="3" id="KW-1185">Reference proteome</keyword>
<dbReference type="AlphaFoldDB" id="A0A091CSE9"/>